<keyword evidence="1" id="KW-1133">Transmembrane helix</keyword>
<sequence>MDSFLSLCSRHRRTILLALAVFLALHTSASSQGFYDEVDKHFTVAFWSRLAMVNVYSSPVVFCIRFIKHAVVALVL</sequence>
<evidence type="ECO:0000256" key="2">
    <source>
        <dbReference type="SAM" id="SignalP"/>
    </source>
</evidence>
<keyword evidence="4" id="KW-1185">Reference proteome</keyword>
<evidence type="ECO:0000256" key="1">
    <source>
        <dbReference type="SAM" id="Phobius"/>
    </source>
</evidence>
<accession>A0A9Q1BZH2</accession>
<dbReference type="AlphaFoldDB" id="A0A9Q1BZH2"/>
<keyword evidence="2" id="KW-0732">Signal</keyword>
<evidence type="ECO:0000313" key="3">
    <source>
        <dbReference type="EMBL" id="KAJ8035635.1"/>
    </source>
</evidence>
<organism evidence="3 4">
    <name type="scientific">Holothuria leucospilota</name>
    <name type="common">Black long sea cucumber</name>
    <name type="synonym">Mertensiothuria leucospilota</name>
    <dbReference type="NCBI Taxonomy" id="206669"/>
    <lineage>
        <taxon>Eukaryota</taxon>
        <taxon>Metazoa</taxon>
        <taxon>Echinodermata</taxon>
        <taxon>Eleutherozoa</taxon>
        <taxon>Echinozoa</taxon>
        <taxon>Holothuroidea</taxon>
        <taxon>Aspidochirotacea</taxon>
        <taxon>Aspidochirotida</taxon>
        <taxon>Holothuriidae</taxon>
        <taxon>Holothuria</taxon>
    </lineage>
</organism>
<feature type="signal peptide" evidence="2">
    <location>
        <begin position="1"/>
        <end position="31"/>
    </location>
</feature>
<name>A0A9Q1BZH2_HOLLE</name>
<feature type="chain" id="PRO_5040295899" evidence="2">
    <location>
        <begin position="32"/>
        <end position="76"/>
    </location>
</feature>
<keyword evidence="1" id="KW-0812">Transmembrane</keyword>
<reference evidence="3" key="1">
    <citation type="submission" date="2021-10" db="EMBL/GenBank/DDBJ databases">
        <title>Tropical sea cucumber genome reveals ecological adaptation and Cuvierian tubules defense mechanism.</title>
        <authorList>
            <person name="Chen T."/>
        </authorList>
    </citation>
    <scope>NUCLEOTIDE SEQUENCE</scope>
    <source>
        <strain evidence="3">Nanhai2018</strain>
        <tissue evidence="3">Muscle</tissue>
    </source>
</reference>
<dbReference type="EMBL" id="JAIZAY010000009">
    <property type="protein sequence ID" value="KAJ8035635.1"/>
    <property type="molecule type" value="Genomic_DNA"/>
</dbReference>
<dbReference type="Proteomes" id="UP001152320">
    <property type="component" value="Chromosome 9"/>
</dbReference>
<proteinExistence type="predicted"/>
<protein>
    <submittedName>
        <fullName evidence="3">Uncharacterized protein</fullName>
    </submittedName>
</protein>
<keyword evidence="1" id="KW-0472">Membrane</keyword>
<evidence type="ECO:0000313" key="4">
    <source>
        <dbReference type="Proteomes" id="UP001152320"/>
    </source>
</evidence>
<gene>
    <name evidence="3" type="ORF">HOLleu_19375</name>
</gene>
<feature type="transmembrane region" description="Helical" evidence="1">
    <location>
        <begin position="46"/>
        <end position="67"/>
    </location>
</feature>
<comment type="caution">
    <text evidence="3">The sequence shown here is derived from an EMBL/GenBank/DDBJ whole genome shotgun (WGS) entry which is preliminary data.</text>
</comment>